<evidence type="ECO:0000256" key="2">
    <source>
        <dbReference type="RuleBase" id="RU364000"/>
    </source>
</evidence>
<dbReference type="InterPro" id="IPR020843">
    <property type="entry name" value="ER"/>
</dbReference>
<dbReference type="NCBIfam" id="TIGR02817">
    <property type="entry name" value="adh_fam_1"/>
    <property type="match status" value="1"/>
</dbReference>
<proteinExistence type="inferred from homology"/>
<gene>
    <name evidence="4" type="ORF">BN948_00788</name>
</gene>
<dbReference type="InterPro" id="IPR013154">
    <property type="entry name" value="ADH-like_N"/>
</dbReference>
<dbReference type="PANTHER" id="PTHR44154">
    <property type="entry name" value="QUINONE OXIDOREDUCTASE"/>
    <property type="match status" value="1"/>
</dbReference>
<accession>A0A1L1PHC8</accession>
<feature type="domain" description="Enoyl reductase (ER)" evidence="3">
    <location>
        <begin position="16"/>
        <end position="335"/>
    </location>
</feature>
<keyword evidence="5" id="KW-1185">Reference proteome</keyword>
<keyword evidence="2" id="KW-0560">Oxidoreductase</keyword>
<evidence type="ECO:0000313" key="4">
    <source>
        <dbReference type="EMBL" id="CDN86387.1"/>
    </source>
</evidence>
<dbReference type="SUPFAM" id="SSF51735">
    <property type="entry name" value="NAD(P)-binding Rossmann-fold domains"/>
    <property type="match status" value="1"/>
</dbReference>
<dbReference type="Pfam" id="PF08240">
    <property type="entry name" value="ADH_N"/>
    <property type="match status" value="1"/>
</dbReference>
<reference evidence="5" key="1">
    <citation type="submission" date="2014-11" db="EMBL/GenBank/DDBJ databases">
        <title>Draft genome sequence of Hydrogenophaga intermedia S1.</title>
        <authorList>
            <person name="Gan H.M."/>
            <person name="Chew T.H."/>
            <person name="Stolz A."/>
        </authorList>
    </citation>
    <scope>NUCLEOTIDE SEQUENCE [LARGE SCALE GENOMIC DNA]</scope>
    <source>
        <strain evidence="5">S1</strain>
    </source>
</reference>
<dbReference type="Gene3D" id="3.40.50.720">
    <property type="entry name" value="NAD(P)-binding Rossmann-like Domain"/>
    <property type="match status" value="1"/>
</dbReference>
<keyword evidence="1" id="KW-0521">NADP</keyword>
<dbReference type="Gene3D" id="3.90.180.10">
    <property type="entry name" value="Medium-chain alcohol dehydrogenases, catalytic domain"/>
    <property type="match status" value="1"/>
</dbReference>
<dbReference type="EMBL" id="CCAE010000003">
    <property type="protein sequence ID" value="CDN86387.1"/>
    <property type="molecule type" value="Genomic_DNA"/>
</dbReference>
<comment type="similarity">
    <text evidence="2">Belongs to the zinc-containing alcohol dehydrogenase family. Quinone oxidoreductase subfamily.</text>
</comment>
<dbReference type="InterPro" id="IPR011032">
    <property type="entry name" value="GroES-like_sf"/>
</dbReference>
<dbReference type="PANTHER" id="PTHR44154:SF1">
    <property type="entry name" value="QUINONE OXIDOREDUCTASE"/>
    <property type="match status" value="1"/>
</dbReference>
<evidence type="ECO:0000259" key="3">
    <source>
        <dbReference type="SMART" id="SM00829"/>
    </source>
</evidence>
<evidence type="ECO:0000256" key="1">
    <source>
        <dbReference type="ARBA" id="ARBA00022857"/>
    </source>
</evidence>
<organism evidence="4 5">
    <name type="scientific">Hydrogenophaga intermedia</name>
    <dbReference type="NCBI Taxonomy" id="65786"/>
    <lineage>
        <taxon>Bacteria</taxon>
        <taxon>Pseudomonadati</taxon>
        <taxon>Pseudomonadota</taxon>
        <taxon>Betaproteobacteria</taxon>
        <taxon>Burkholderiales</taxon>
        <taxon>Comamonadaceae</taxon>
        <taxon>Hydrogenophaga</taxon>
    </lineage>
</organism>
<sequence length="338" mass="36252">MKAIAYRQPQAITAPDALVDITLPDPIAIGHDLLVEVKAVSVNPVDTKVRRSAAPAPGQEWKVLGWDASGVVKAVGPEVTLFKPGDRVWYAGSIARPGTNSELHLVDERIVGHMPASLDFAEAAALPLTAITAWEMLFDRLGVVPGKAPTDQALLIIGASGGVGSILTQLATRLTSLTVIGTASRPETQAWVRSLGAHHVIDHSKPITEELKRIGHPTVDLIVSLTQTEQHLPQIAEAIAPQGKFGLIDDPASLDATLFKRKAVSIHWELMFTRSLFQTPDMIGQHRLLNEVAALVDAGLIRTTLAERFGAINAENLKRAHALIESGKARGKVVLEGF</sequence>
<evidence type="ECO:0000313" key="5">
    <source>
        <dbReference type="Proteomes" id="UP000028878"/>
    </source>
</evidence>
<dbReference type="SUPFAM" id="SSF50129">
    <property type="entry name" value="GroES-like"/>
    <property type="match status" value="1"/>
</dbReference>
<keyword evidence="2" id="KW-0479">Metal-binding</keyword>
<dbReference type="GO" id="GO:0008270">
    <property type="term" value="F:zinc ion binding"/>
    <property type="evidence" value="ECO:0007669"/>
    <property type="project" value="InterPro"/>
</dbReference>
<dbReference type="SMART" id="SM00829">
    <property type="entry name" value="PKS_ER"/>
    <property type="match status" value="1"/>
</dbReference>
<dbReference type="Proteomes" id="UP000028878">
    <property type="component" value="Unassembled WGS sequence"/>
</dbReference>
<keyword evidence="2" id="KW-0862">Zinc</keyword>
<dbReference type="InterPro" id="IPR036291">
    <property type="entry name" value="NAD(P)-bd_dom_sf"/>
</dbReference>
<dbReference type="GO" id="GO:0016491">
    <property type="term" value="F:oxidoreductase activity"/>
    <property type="evidence" value="ECO:0007669"/>
    <property type="project" value="UniProtKB-KW"/>
</dbReference>
<dbReference type="InterPro" id="IPR014182">
    <property type="entry name" value="ADH_Zn_typ-1"/>
</dbReference>
<dbReference type="InterPro" id="IPR051603">
    <property type="entry name" value="Zinc-ADH_QOR/CCCR"/>
</dbReference>
<name>A0A1L1PHC8_HYDIT</name>
<dbReference type="AlphaFoldDB" id="A0A1L1PHC8"/>
<dbReference type="RefSeq" id="WP_009517261.1">
    <property type="nucleotide sequence ID" value="NZ_CCAE010000003.1"/>
</dbReference>
<dbReference type="Pfam" id="PF13602">
    <property type="entry name" value="ADH_zinc_N_2"/>
    <property type="match status" value="1"/>
</dbReference>
<dbReference type="CDD" id="cd08252">
    <property type="entry name" value="AL_MDR"/>
    <property type="match status" value="1"/>
</dbReference>
<protein>
    <recommendedName>
        <fullName evidence="2">Zinc-type alcohol dehydrogenase-like protein</fullName>
    </recommendedName>
</protein>